<accession>A0A1J0GH22</accession>
<evidence type="ECO:0000256" key="3">
    <source>
        <dbReference type="ARBA" id="ARBA00022692"/>
    </source>
</evidence>
<feature type="transmembrane region" description="Helical" evidence="6">
    <location>
        <begin position="148"/>
        <end position="165"/>
    </location>
</feature>
<dbReference type="STRING" id="1552.A7L45_09020"/>
<dbReference type="EMBL" id="CP015756">
    <property type="protein sequence ID" value="APC40198.1"/>
    <property type="molecule type" value="Genomic_DNA"/>
</dbReference>
<dbReference type="GO" id="GO:0005886">
    <property type="term" value="C:plasma membrane"/>
    <property type="evidence" value="ECO:0007669"/>
    <property type="project" value="UniProtKB-SubCell"/>
</dbReference>
<reference evidence="8" key="1">
    <citation type="journal article" date="2016" name="Front. Microbiol.">
        <title>Complete Genome Sequence of Clostridium estertheticum DSM 8809, a Microbe Identified in Spoiled Vacuum Packed Beef.</title>
        <authorList>
            <person name="Yu Z."/>
            <person name="Gunn L."/>
            <person name="Brennan E."/>
            <person name="Reid R."/>
            <person name="Wall P.G."/>
            <person name="Gaora O.P."/>
            <person name="Hurley D."/>
            <person name="Bolton D."/>
            <person name="Fanning S."/>
        </authorList>
    </citation>
    <scope>NUCLEOTIDE SEQUENCE [LARGE SCALE GENOMIC DNA]</scope>
    <source>
        <strain evidence="8">DSM 8809</strain>
    </source>
</reference>
<dbReference type="PANTHER" id="PTHR43370:SF1">
    <property type="entry name" value="GUANOSINE ABC TRANSPORTER PERMEASE PROTEIN NUPQ"/>
    <property type="match status" value="1"/>
</dbReference>
<dbReference type="AlphaFoldDB" id="A0A1J0GH22"/>
<evidence type="ECO:0000313" key="8">
    <source>
        <dbReference type="Proteomes" id="UP000182569"/>
    </source>
</evidence>
<keyword evidence="5 6" id="KW-0472">Membrane</keyword>
<evidence type="ECO:0000256" key="4">
    <source>
        <dbReference type="ARBA" id="ARBA00022989"/>
    </source>
</evidence>
<evidence type="ECO:0000256" key="6">
    <source>
        <dbReference type="SAM" id="Phobius"/>
    </source>
</evidence>
<dbReference type="PANTHER" id="PTHR43370">
    <property type="entry name" value="SUGAR ABC TRANSPORTER INTEGRAL MEMBRANE PROTEIN-RELATED"/>
    <property type="match status" value="1"/>
</dbReference>
<gene>
    <name evidence="7" type="ORF">A7L45_09020</name>
</gene>
<dbReference type="Proteomes" id="UP000182569">
    <property type="component" value="Chromosome"/>
</dbReference>
<feature type="transmembrane region" description="Helical" evidence="6">
    <location>
        <begin position="90"/>
        <end position="108"/>
    </location>
</feature>
<dbReference type="CDD" id="cd06580">
    <property type="entry name" value="TM_PBP1_transp_TpRbsC_like"/>
    <property type="match status" value="1"/>
</dbReference>
<evidence type="ECO:0000256" key="1">
    <source>
        <dbReference type="ARBA" id="ARBA00004651"/>
    </source>
</evidence>
<proteinExistence type="predicted"/>
<dbReference type="KEGG" id="ceu:A7L45_09020"/>
<comment type="subcellular location">
    <subcellularLocation>
        <location evidence="1">Cell membrane</location>
        <topology evidence="1">Multi-pass membrane protein</topology>
    </subcellularLocation>
</comment>
<sequence>MGTSILLALSITLMYSAPLMFAGLGGVISENAGVVNIGIEGMMTIGAFAGATVGYFTASPWLGFLAGGLAGGLLALIHAVACISFRADQTISGVAINFLGPGIALFLGRKLFEGSTMTKPVPNLMPTLFGDYATNSSNLFLKTLNVRLTIPIVFILVFIMWFVLYKTSFGLRIRSVGENPAAADTLGINVNKVKYLSVFTSGILSGFGGAAMTLAVVNCFTQSTISGQGFIALAAVIFGKWKPQGTMAACLLFGFAQALVVILGGSTSIIQIPPSILSMLPYVLTLIILVVFVGNSTAPKADGIPYYKGK</sequence>
<dbReference type="InterPro" id="IPR001851">
    <property type="entry name" value="ABC_transp_permease"/>
</dbReference>
<feature type="transmembrane region" description="Helical" evidence="6">
    <location>
        <begin position="223"/>
        <end position="241"/>
    </location>
</feature>
<feature type="transmembrane region" description="Helical" evidence="6">
    <location>
        <begin position="248"/>
        <end position="270"/>
    </location>
</feature>
<protein>
    <submittedName>
        <fullName evidence="7">Sugar ABC transporter permease</fullName>
    </submittedName>
</protein>
<keyword evidence="4 6" id="KW-1133">Transmembrane helix</keyword>
<feature type="transmembrane region" description="Helical" evidence="6">
    <location>
        <begin position="195"/>
        <end position="217"/>
    </location>
</feature>
<keyword evidence="2" id="KW-1003">Cell membrane</keyword>
<feature type="transmembrane region" description="Helical" evidence="6">
    <location>
        <begin position="62"/>
        <end position="83"/>
    </location>
</feature>
<keyword evidence="8" id="KW-1185">Reference proteome</keyword>
<dbReference type="Pfam" id="PF02653">
    <property type="entry name" value="BPD_transp_2"/>
    <property type="match status" value="1"/>
</dbReference>
<name>A0A1J0GH22_9CLOT</name>
<dbReference type="OrthoDB" id="9792579at2"/>
<evidence type="ECO:0000256" key="2">
    <source>
        <dbReference type="ARBA" id="ARBA00022475"/>
    </source>
</evidence>
<feature type="transmembrane region" description="Helical" evidence="6">
    <location>
        <begin position="6"/>
        <end position="27"/>
    </location>
</feature>
<keyword evidence="3 6" id="KW-0812">Transmembrane</keyword>
<evidence type="ECO:0000313" key="7">
    <source>
        <dbReference type="EMBL" id="APC40198.1"/>
    </source>
</evidence>
<organism evidence="7 8">
    <name type="scientific">Clostridium estertheticum subsp. estertheticum</name>
    <dbReference type="NCBI Taxonomy" id="1552"/>
    <lineage>
        <taxon>Bacteria</taxon>
        <taxon>Bacillati</taxon>
        <taxon>Bacillota</taxon>
        <taxon>Clostridia</taxon>
        <taxon>Eubacteriales</taxon>
        <taxon>Clostridiaceae</taxon>
        <taxon>Clostridium</taxon>
    </lineage>
</organism>
<dbReference type="RefSeq" id="WP_071612489.1">
    <property type="nucleotide sequence ID" value="NZ_CP015756.1"/>
</dbReference>
<evidence type="ECO:0000256" key="5">
    <source>
        <dbReference type="ARBA" id="ARBA00023136"/>
    </source>
</evidence>
<dbReference type="GO" id="GO:0022857">
    <property type="term" value="F:transmembrane transporter activity"/>
    <property type="evidence" value="ECO:0007669"/>
    <property type="project" value="InterPro"/>
</dbReference>
<feature type="transmembrane region" description="Helical" evidence="6">
    <location>
        <begin position="276"/>
        <end position="294"/>
    </location>
</feature>
<feature type="transmembrane region" description="Helical" evidence="6">
    <location>
        <begin position="34"/>
        <end position="56"/>
    </location>
</feature>